<dbReference type="EMBL" id="CP095072">
    <property type="protein sequence ID" value="UOQ48443.1"/>
    <property type="molecule type" value="Genomic_DNA"/>
</dbReference>
<keyword evidence="7" id="KW-1185">Reference proteome</keyword>
<evidence type="ECO:0000259" key="4">
    <source>
        <dbReference type="PROSITE" id="PS50932"/>
    </source>
</evidence>
<dbReference type="PROSITE" id="PS50943">
    <property type="entry name" value="HTH_CROC1"/>
    <property type="match status" value="1"/>
</dbReference>
<keyword evidence="3" id="KW-0804">Transcription</keyword>
<dbReference type="InterPro" id="IPR000843">
    <property type="entry name" value="HTH_LacI"/>
</dbReference>
<dbReference type="CDD" id="cd06267">
    <property type="entry name" value="PBP1_LacI_sugar_binding-like"/>
    <property type="match status" value="1"/>
</dbReference>
<accession>A0ABY4EVL7</accession>
<name>A0ABY4EVL7_9BACI</name>
<dbReference type="InterPro" id="IPR046335">
    <property type="entry name" value="LacI/GalR-like_sensor"/>
</dbReference>
<evidence type="ECO:0000256" key="2">
    <source>
        <dbReference type="ARBA" id="ARBA00023125"/>
    </source>
</evidence>
<dbReference type="PANTHER" id="PTHR30146">
    <property type="entry name" value="LACI-RELATED TRANSCRIPTIONAL REPRESSOR"/>
    <property type="match status" value="1"/>
</dbReference>
<gene>
    <name evidence="6" type="ORF">MUN88_20820</name>
</gene>
<organism evidence="6 7">
    <name type="scientific">Gracilibacillus caseinilyticus</name>
    <dbReference type="NCBI Taxonomy" id="2932256"/>
    <lineage>
        <taxon>Bacteria</taxon>
        <taxon>Bacillati</taxon>
        <taxon>Bacillota</taxon>
        <taxon>Bacilli</taxon>
        <taxon>Bacillales</taxon>
        <taxon>Bacillaceae</taxon>
        <taxon>Gracilibacillus</taxon>
    </lineage>
</organism>
<dbReference type="CDD" id="cd01392">
    <property type="entry name" value="HTH_LacI"/>
    <property type="match status" value="1"/>
</dbReference>
<sequence length="349" mass="38958">MKKNITIYDIAKEANVSPSTVSRVLTGNERVKPVTKQKVDAIIEKYNFRPNSLARSLLYKQSKMIGIILPDINHPFFSTLVQKSEAHALSLGYTSFLCNSMNDTDVESTYLQNLIDKQVDGILFLGGRINQVATDPKLAEEMNRIMDRVPVVFVNGEMAGVDAHVIQTDEKEGITNVIDLLHNLNHQRIAFLGGEQGVTSREVKVNAFKEALARHHLPIHEQWIMNEGFDIESGEELANHLLYLNEKPTAIVCVNDFVAIGVIKTLNKFGIRVPEDISVVGFDDIYLAKDFPPGITSVSQNYEELGKTAVDVLVKLINGESAKKKSTVPTKLQLRNSCQLAKREEVDKE</sequence>
<evidence type="ECO:0000256" key="1">
    <source>
        <dbReference type="ARBA" id="ARBA00023015"/>
    </source>
</evidence>
<dbReference type="Pfam" id="PF13377">
    <property type="entry name" value="Peripla_BP_3"/>
    <property type="match status" value="1"/>
</dbReference>
<evidence type="ECO:0000259" key="5">
    <source>
        <dbReference type="PROSITE" id="PS50943"/>
    </source>
</evidence>
<dbReference type="PROSITE" id="PS50932">
    <property type="entry name" value="HTH_LACI_2"/>
    <property type="match status" value="1"/>
</dbReference>
<dbReference type="Pfam" id="PF00356">
    <property type="entry name" value="LacI"/>
    <property type="match status" value="1"/>
</dbReference>
<proteinExistence type="predicted"/>
<dbReference type="Proteomes" id="UP000831782">
    <property type="component" value="Chromosome"/>
</dbReference>
<dbReference type="InterPro" id="IPR010982">
    <property type="entry name" value="Lambda_DNA-bd_dom_sf"/>
</dbReference>
<evidence type="ECO:0000313" key="6">
    <source>
        <dbReference type="EMBL" id="UOQ48443.1"/>
    </source>
</evidence>
<dbReference type="Gene3D" id="1.10.260.40">
    <property type="entry name" value="lambda repressor-like DNA-binding domains"/>
    <property type="match status" value="1"/>
</dbReference>
<reference evidence="6 7" key="1">
    <citation type="submission" date="2022-04" db="EMBL/GenBank/DDBJ databases">
        <title>Gracilibacillus sp. isolated from saltern.</title>
        <authorList>
            <person name="Won M."/>
            <person name="Lee C.-M."/>
            <person name="Woen H.-Y."/>
            <person name="Kwon S.-W."/>
        </authorList>
    </citation>
    <scope>NUCLEOTIDE SEQUENCE [LARGE SCALE GENOMIC DNA]</scope>
    <source>
        <strain evidence="6 7">SSWR10-1</strain>
    </source>
</reference>
<dbReference type="PANTHER" id="PTHR30146:SF150">
    <property type="entry name" value="ARABINOSE METABOLISM TRANSCRIPTIONAL REPRESSOR"/>
    <property type="match status" value="1"/>
</dbReference>
<protein>
    <submittedName>
        <fullName evidence="6">LacI family transcriptional regulator</fullName>
    </submittedName>
</protein>
<evidence type="ECO:0000313" key="7">
    <source>
        <dbReference type="Proteomes" id="UP000831782"/>
    </source>
</evidence>
<dbReference type="SUPFAM" id="SSF53822">
    <property type="entry name" value="Periplasmic binding protein-like I"/>
    <property type="match status" value="1"/>
</dbReference>
<keyword evidence="2" id="KW-0238">DNA-binding</keyword>
<dbReference type="InterPro" id="IPR028082">
    <property type="entry name" value="Peripla_BP_I"/>
</dbReference>
<dbReference type="PROSITE" id="PS00356">
    <property type="entry name" value="HTH_LACI_1"/>
    <property type="match status" value="1"/>
</dbReference>
<dbReference type="SUPFAM" id="SSF47413">
    <property type="entry name" value="lambda repressor-like DNA-binding domains"/>
    <property type="match status" value="1"/>
</dbReference>
<dbReference type="SMART" id="SM00354">
    <property type="entry name" value="HTH_LACI"/>
    <property type="match status" value="1"/>
</dbReference>
<dbReference type="InterPro" id="IPR001387">
    <property type="entry name" value="Cro/C1-type_HTH"/>
</dbReference>
<feature type="domain" description="HTH cro/C1-type" evidence="5">
    <location>
        <begin position="2"/>
        <end position="53"/>
    </location>
</feature>
<feature type="domain" description="HTH lacI-type" evidence="4">
    <location>
        <begin position="5"/>
        <end position="59"/>
    </location>
</feature>
<dbReference type="Gene3D" id="3.40.50.2300">
    <property type="match status" value="2"/>
</dbReference>
<keyword evidence="1" id="KW-0805">Transcription regulation</keyword>
<dbReference type="RefSeq" id="WP_244718960.1">
    <property type="nucleotide sequence ID" value="NZ_CP095072.1"/>
</dbReference>
<evidence type="ECO:0000256" key="3">
    <source>
        <dbReference type="ARBA" id="ARBA00023163"/>
    </source>
</evidence>